<dbReference type="AlphaFoldDB" id="W2X8I0"/>
<feature type="non-terminal residue" evidence="1">
    <location>
        <position position="1"/>
    </location>
</feature>
<gene>
    <name evidence="1" type="ORF">F441_07122</name>
</gene>
<reference evidence="1 2" key="1">
    <citation type="submission" date="2013-11" db="EMBL/GenBank/DDBJ databases">
        <title>The Genome Sequence of Phytophthora parasitica CJ01A1.</title>
        <authorList>
            <consortium name="The Broad Institute Genomics Platform"/>
            <person name="Russ C."/>
            <person name="Tyler B."/>
            <person name="Panabieres F."/>
            <person name="Shan W."/>
            <person name="Tripathy S."/>
            <person name="Grunwald N."/>
            <person name="Machado M."/>
            <person name="Johnson C.S."/>
            <person name="Walker B."/>
            <person name="Young S.K."/>
            <person name="Zeng Q."/>
            <person name="Gargeya S."/>
            <person name="Fitzgerald M."/>
            <person name="Haas B."/>
            <person name="Abouelleil A."/>
            <person name="Allen A.W."/>
            <person name="Alvarado L."/>
            <person name="Arachchi H.M."/>
            <person name="Berlin A.M."/>
            <person name="Chapman S.B."/>
            <person name="Gainer-Dewar J."/>
            <person name="Goldberg J."/>
            <person name="Griggs A."/>
            <person name="Gujja S."/>
            <person name="Hansen M."/>
            <person name="Howarth C."/>
            <person name="Imamovic A."/>
            <person name="Ireland A."/>
            <person name="Larimer J."/>
            <person name="McCowan C."/>
            <person name="Murphy C."/>
            <person name="Pearson M."/>
            <person name="Poon T.W."/>
            <person name="Priest M."/>
            <person name="Roberts A."/>
            <person name="Saif S."/>
            <person name="Shea T."/>
            <person name="Sisk P."/>
            <person name="Sykes S."/>
            <person name="Wortman J."/>
            <person name="Nusbaum C."/>
            <person name="Birren B."/>
        </authorList>
    </citation>
    <scope>NUCLEOTIDE SEQUENCE [LARGE SCALE GENOMIC DNA]</scope>
    <source>
        <strain evidence="1 2">CJ01A1</strain>
    </source>
</reference>
<evidence type="ECO:0000313" key="1">
    <source>
        <dbReference type="EMBL" id="ETP18683.1"/>
    </source>
</evidence>
<organism evidence="1 2">
    <name type="scientific">Phytophthora nicotianae CJ01A1</name>
    <dbReference type="NCBI Taxonomy" id="1317063"/>
    <lineage>
        <taxon>Eukaryota</taxon>
        <taxon>Sar</taxon>
        <taxon>Stramenopiles</taxon>
        <taxon>Oomycota</taxon>
        <taxon>Peronosporomycetes</taxon>
        <taxon>Peronosporales</taxon>
        <taxon>Peronosporaceae</taxon>
        <taxon>Phytophthora</taxon>
    </lineage>
</organism>
<proteinExistence type="predicted"/>
<name>W2X8I0_PHYNI</name>
<dbReference type="EMBL" id="ANIX01001417">
    <property type="protein sequence ID" value="ETP18683.1"/>
    <property type="molecule type" value="Genomic_DNA"/>
</dbReference>
<accession>W2X8I0</accession>
<protein>
    <submittedName>
        <fullName evidence="1">Uncharacterized protein</fullName>
    </submittedName>
</protein>
<comment type="caution">
    <text evidence="1">The sequence shown here is derived from an EMBL/GenBank/DDBJ whole genome shotgun (WGS) entry which is preliminary data.</text>
</comment>
<evidence type="ECO:0000313" key="2">
    <source>
        <dbReference type="Proteomes" id="UP000018958"/>
    </source>
</evidence>
<dbReference type="Proteomes" id="UP000018958">
    <property type="component" value="Unassembled WGS sequence"/>
</dbReference>
<sequence length="39" mass="4405">HNLNVGAKYHRNPKFEGTNFRSVCQAAIMCKDLISESPQ</sequence>
<feature type="non-terminal residue" evidence="1">
    <location>
        <position position="39"/>
    </location>
</feature>